<gene>
    <name evidence="3" type="ORF">FNV43_RR07361</name>
</gene>
<accession>A0A8K0MM44</accession>
<evidence type="ECO:0000259" key="2">
    <source>
        <dbReference type="Pfam" id="PF24626"/>
    </source>
</evidence>
<dbReference type="AlphaFoldDB" id="A0A8K0MM44"/>
<organism evidence="3 4">
    <name type="scientific">Rhamnella rubrinervis</name>
    <dbReference type="NCBI Taxonomy" id="2594499"/>
    <lineage>
        <taxon>Eukaryota</taxon>
        <taxon>Viridiplantae</taxon>
        <taxon>Streptophyta</taxon>
        <taxon>Embryophyta</taxon>
        <taxon>Tracheophyta</taxon>
        <taxon>Spermatophyta</taxon>
        <taxon>Magnoliopsida</taxon>
        <taxon>eudicotyledons</taxon>
        <taxon>Gunneridae</taxon>
        <taxon>Pentapetalae</taxon>
        <taxon>rosids</taxon>
        <taxon>fabids</taxon>
        <taxon>Rosales</taxon>
        <taxon>Rhamnaceae</taxon>
        <taxon>rhamnoid group</taxon>
        <taxon>Rhamneae</taxon>
        <taxon>Rhamnella</taxon>
    </lineage>
</organism>
<feature type="region of interest" description="Disordered" evidence="1">
    <location>
        <begin position="83"/>
        <end position="104"/>
    </location>
</feature>
<evidence type="ECO:0000313" key="3">
    <source>
        <dbReference type="EMBL" id="KAF3451266.1"/>
    </source>
</evidence>
<name>A0A8K0MM44_9ROSA</name>
<reference evidence="3" key="1">
    <citation type="submission" date="2020-03" db="EMBL/GenBank/DDBJ databases">
        <title>A high-quality chromosome-level genome assembly of a woody plant with both climbing and erect habits, Rhamnella rubrinervis.</title>
        <authorList>
            <person name="Lu Z."/>
            <person name="Yang Y."/>
            <person name="Zhu X."/>
            <person name="Sun Y."/>
        </authorList>
    </citation>
    <scope>NUCLEOTIDE SEQUENCE</scope>
    <source>
        <strain evidence="3">BYM</strain>
        <tissue evidence="3">Leaf</tissue>
    </source>
</reference>
<dbReference type="InterPro" id="IPR056924">
    <property type="entry name" value="SH3_Tf2-1"/>
</dbReference>
<evidence type="ECO:0000313" key="4">
    <source>
        <dbReference type="Proteomes" id="UP000796880"/>
    </source>
</evidence>
<dbReference type="OrthoDB" id="1738613at2759"/>
<comment type="caution">
    <text evidence="3">The sequence shown here is derived from an EMBL/GenBank/DDBJ whole genome shotgun (WGS) entry which is preliminary data.</text>
</comment>
<evidence type="ECO:0000256" key="1">
    <source>
        <dbReference type="SAM" id="MobiDB-lite"/>
    </source>
</evidence>
<keyword evidence="4" id="KW-1185">Reference proteome</keyword>
<sequence length="104" mass="11911">MRSERFPDKCTSKLHPRGDRPFQVLEFINDNAYKIDLPGEYNPNNSFPKLVSSDDDEESALGKIFSNEDDLKFGFKQIDDVSTHEEVEQNDAPKNSFEVAMNLP</sequence>
<proteinExistence type="predicted"/>
<dbReference type="EMBL" id="VOIH02000003">
    <property type="protein sequence ID" value="KAF3451266.1"/>
    <property type="molecule type" value="Genomic_DNA"/>
</dbReference>
<feature type="domain" description="Tf2-1-like SH3-like" evidence="2">
    <location>
        <begin position="2"/>
        <end position="42"/>
    </location>
</feature>
<dbReference type="Pfam" id="PF24626">
    <property type="entry name" value="SH3_Tf2-1"/>
    <property type="match status" value="1"/>
</dbReference>
<dbReference type="Proteomes" id="UP000796880">
    <property type="component" value="Unassembled WGS sequence"/>
</dbReference>
<protein>
    <recommendedName>
        <fullName evidence="2">Tf2-1-like SH3-like domain-containing protein</fullName>
    </recommendedName>
</protein>